<evidence type="ECO:0000313" key="2">
    <source>
        <dbReference type="EMBL" id="CAI8876072.1"/>
    </source>
</evidence>
<evidence type="ECO:0000313" key="3">
    <source>
        <dbReference type="Proteomes" id="UP001162030"/>
    </source>
</evidence>
<organism evidence="2 3">
    <name type="scientific">Methylocaldum szegediense</name>
    <dbReference type="NCBI Taxonomy" id="73780"/>
    <lineage>
        <taxon>Bacteria</taxon>
        <taxon>Pseudomonadati</taxon>
        <taxon>Pseudomonadota</taxon>
        <taxon>Gammaproteobacteria</taxon>
        <taxon>Methylococcales</taxon>
        <taxon>Methylococcaceae</taxon>
        <taxon>Methylocaldum</taxon>
    </lineage>
</organism>
<protein>
    <submittedName>
        <fullName evidence="2">Uncharacterized protein</fullName>
    </submittedName>
</protein>
<feature type="region of interest" description="Disordered" evidence="1">
    <location>
        <begin position="58"/>
        <end position="80"/>
    </location>
</feature>
<name>A0ABM9I3Z7_9GAMM</name>
<gene>
    <name evidence="2" type="ORF">MSZNOR_2974</name>
</gene>
<accession>A0ABM9I3Z7</accession>
<dbReference type="EMBL" id="OX458333">
    <property type="protein sequence ID" value="CAI8876072.1"/>
    <property type="molecule type" value="Genomic_DNA"/>
</dbReference>
<sequence>MLSDVSAFLAQTKAFIPLFRRFRKLGFHRVIDTGGIDDDSDGRGFLHPNQGLETVVREKNEKDEARYEGEVRDQYQHADT</sequence>
<keyword evidence="3" id="KW-1185">Reference proteome</keyword>
<dbReference type="Proteomes" id="UP001162030">
    <property type="component" value="Chromosome"/>
</dbReference>
<reference evidence="2 3" key="1">
    <citation type="submission" date="2023-03" db="EMBL/GenBank/DDBJ databases">
        <authorList>
            <person name="Pearce D."/>
        </authorList>
    </citation>
    <scope>NUCLEOTIDE SEQUENCE [LARGE SCALE GENOMIC DNA]</scope>
    <source>
        <strain evidence="2">Msz</strain>
    </source>
</reference>
<evidence type="ECO:0000256" key="1">
    <source>
        <dbReference type="SAM" id="MobiDB-lite"/>
    </source>
</evidence>
<proteinExistence type="predicted"/>